<evidence type="ECO:0000256" key="3">
    <source>
        <dbReference type="ARBA" id="ARBA00022525"/>
    </source>
</evidence>
<organism evidence="9 10">
    <name type="scientific">Lynx canadensis</name>
    <name type="common">Canada lynx</name>
    <name type="synonym">Felis canadensis</name>
    <dbReference type="NCBI Taxonomy" id="61383"/>
    <lineage>
        <taxon>Eukaryota</taxon>
        <taxon>Metazoa</taxon>
        <taxon>Chordata</taxon>
        <taxon>Craniata</taxon>
        <taxon>Vertebrata</taxon>
        <taxon>Euteleostomi</taxon>
        <taxon>Mammalia</taxon>
        <taxon>Eutheria</taxon>
        <taxon>Laurasiatheria</taxon>
        <taxon>Carnivora</taxon>
        <taxon>Feliformia</taxon>
        <taxon>Felidae</taxon>
        <taxon>Felinae</taxon>
        <taxon>Lynx</taxon>
    </lineage>
</organism>
<dbReference type="InterPro" id="IPR001427">
    <property type="entry name" value="RNaseA"/>
</dbReference>
<keyword evidence="7" id="KW-0732">Signal</keyword>
<evidence type="ECO:0000256" key="6">
    <source>
        <dbReference type="ARBA" id="ARBA00022801"/>
    </source>
</evidence>
<dbReference type="PANTHER" id="PTHR11437">
    <property type="entry name" value="RIBONUCLEASE"/>
    <property type="match status" value="1"/>
</dbReference>
<evidence type="ECO:0000256" key="2">
    <source>
        <dbReference type="ARBA" id="ARBA00005600"/>
    </source>
</evidence>
<reference evidence="9" key="2">
    <citation type="submission" date="2025-09" db="UniProtKB">
        <authorList>
            <consortium name="Ensembl"/>
        </authorList>
    </citation>
    <scope>IDENTIFICATION</scope>
</reference>
<feature type="chain" id="PRO_5025712352" description="Ribonuclease A-domain domain-containing protein" evidence="7">
    <location>
        <begin position="27"/>
        <end position="159"/>
    </location>
</feature>
<dbReference type="Ensembl" id="ENSLCNT00005003225.1">
    <property type="protein sequence ID" value="ENSLCNP00005002812.1"/>
    <property type="gene ID" value="ENSLCNG00005002012.1"/>
</dbReference>
<evidence type="ECO:0000256" key="7">
    <source>
        <dbReference type="RuleBase" id="RU000651"/>
    </source>
</evidence>
<reference evidence="9" key="1">
    <citation type="submission" date="2025-08" db="UniProtKB">
        <authorList>
            <consortium name="Ensembl"/>
        </authorList>
    </citation>
    <scope>IDENTIFICATION</scope>
</reference>
<dbReference type="SMART" id="SM00092">
    <property type="entry name" value="RNAse_Pc"/>
    <property type="match status" value="1"/>
</dbReference>
<dbReference type="InterPro" id="IPR023412">
    <property type="entry name" value="RNaseA_domain"/>
</dbReference>
<keyword evidence="4 7" id="KW-0540">Nuclease</keyword>
<sequence>WAAARGGSCPLWLLLGLWPVEVPVSAKPSDMTAARWFETQHVQQGCNTAMGNIDKYTKHCKDLNTFLHELVLWPLCLTPAPSSAATCQTPTVACKKGCENCHLSQGPVSLTTCELTSGKYPDCCTERSNWPFLASWPVSLHNRRTAWFQLVSTGHCALQ</sequence>
<keyword evidence="6 7" id="KW-0378">Hydrolase</keyword>
<evidence type="ECO:0000313" key="9">
    <source>
        <dbReference type="Ensembl" id="ENSLCNP00005002812.1"/>
    </source>
</evidence>
<protein>
    <recommendedName>
        <fullName evidence="8">Ribonuclease A-domain domain-containing protein</fullName>
    </recommendedName>
</protein>
<dbReference type="PROSITE" id="PS00127">
    <property type="entry name" value="RNASE_PANCREATIC"/>
    <property type="match status" value="1"/>
</dbReference>
<dbReference type="InterPro" id="IPR023411">
    <property type="entry name" value="RNaseA_AS"/>
</dbReference>
<keyword evidence="5 7" id="KW-0255">Endonuclease</keyword>
<dbReference type="PANTHER" id="PTHR11437:SF31">
    <property type="entry name" value="RIBONUCLEASE 7"/>
    <property type="match status" value="1"/>
</dbReference>
<dbReference type="GO" id="GO:0003676">
    <property type="term" value="F:nucleic acid binding"/>
    <property type="evidence" value="ECO:0007669"/>
    <property type="project" value="InterPro"/>
</dbReference>
<proteinExistence type="inferred from homology"/>
<feature type="signal peptide" evidence="7">
    <location>
        <begin position="1"/>
        <end position="26"/>
    </location>
</feature>
<dbReference type="InterPro" id="IPR036816">
    <property type="entry name" value="RNaseA-like_dom_sf"/>
</dbReference>
<comment type="similarity">
    <text evidence="2 7">Belongs to the pancreatic ribonuclease family.</text>
</comment>
<name>A0A667G7N6_LYNCA</name>
<dbReference type="Proteomes" id="UP000472241">
    <property type="component" value="Unplaced"/>
</dbReference>
<keyword evidence="3" id="KW-0964">Secreted</keyword>
<evidence type="ECO:0000313" key="10">
    <source>
        <dbReference type="Proteomes" id="UP000472241"/>
    </source>
</evidence>
<dbReference type="Pfam" id="PF00074">
    <property type="entry name" value="RnaseA"/>
    <property type="match status" value="1"/>
</dbReference>
<dbReference type="AlphaFoldDB" id="A0A667G7N6"/>
<dbReference type="GO" id="GO:0045087">
    <property type="term" value="P:innate immune response"/>
    <property type="evidence" value="ECO:0007669"/>
    <property type="project" value="TreeGrafter"/>
</dbReference>
<dbReference type="SUPFAM" id="SSF54076">
    <property type="entry name" value="RNase A-like"/>
    <property type="match status" value="1"/>
</dbReference>
<accession>A0A667G7N6</accession>
<evidence type="ECO:0000256" key="4">
    <source>
        <dbReference type="ARBA" id="ARBA00022722"/>
    </source>
</evidence>
<comment type="subcellular location">
    <subcellularLocation>
        <location evidence="1">Secreted</location>
    </subcellularLocation>
</comment>
<dbReference type="GO" id="GO:0005615">
    <property type="term" value="C:extracellular space"/>
    <property type="evidence" value="ECO:0007669"/>
    <property type="project" value="TreeGrafter"/>
</dbReference>
<dbReference type="GO" id="GO:0004540">
    <property type="term" value="F:RNA nuclease activity"/>
    <property type="evidence" value="ECO:0007669"/>
    <property type="project" value="TreeGrafter"/>
</dbReference>
<dbReference type="GO" id="GO:0050832">
    <property type="term" value="P:defense response to fungus"/>
    <property type="evidence" value="ECO:0007669"/>
    <property type="project" value="TreeGrafter"/>
</dbReference>
<evidence type="ECO:0000256" key="1">
    <source>
        <dbReference type="ARBA" id="ARBA00004613"/>
    </source>
</evidence>
<dbReference type="GO" id="GO:0050829">
    <property type="term" value="P:defense response to Gram-negative bacterium"/>
    <property type="evidence" value="ECO:0007669"/>
    <property type="project" value="TreeGrafter"/>
</dbReference>
<evidence type="ECO:0000256" key="5">
    <source>
        <dbReference type="ARBA" id="ARBA00022759"/>
    </source>
</evidence>
<evidence type="ECO:0000259" key="8">
    <source>
        <dbReference type="SMART" id="SM00092"/>
    </source>
</evidence>
<dbReference type="GO" id="GO:0016787">
    <property type="term" value="F:hydrolase activity"/>
    <property type="evidence" value="ECO:0007669"/>
    <property type="project" value="UniProtKB-KW"/>
</dbReference>
<feature type="domain" description="Ribonuclease A-domain" evidence="8">
    <location>
        <begin position="30"/>
        <end position="136"/>
    </location>
</feature>
<dbReference type="GO" id="GO:0050830">
    <property type="term" value="P:defense response to Gram-positive bacterium"/>
    <property type="evidence" value="ECO:0007669"/>
    <property type="project" value="TreeGrafter"/>
</dbReference>
<dbReference type="Gene3D" id="3.10.130.10">
    <property type="entry name" value="Ribonuclease A-like domain"/>
    <property type="match status" value="1"/>
</dbReference>
<dbReference type="GO" id="GO:0004519">
    <property type="term" value="F:endonuclease activity"/>
    <property type="evidence" value="ECO:0007669"/>
    <property type="project" value="UniProtKB-KW"/>
</dbReference>
<keyword evidence="10" id="KW-1185">Reference proteome</keyword>